<dbReference type="RefSeq" id="WP_088387440.1">
    <property type="nucleotide sequence ID" value="NZ_NHRT01000001.1"/>
</dbReference>
<reference evidence="1 2" key="1">
    <citation type="submission" date="2017-05" db="EMBL/GenBank/DDBJ databases">
        <title>Genome sequencing of Fusobacterium nucleatum subsp. polymorphum KCOM 1001 (=ChDC F119).</title>
        <authorList>
            <person name="Kook J.-K."/>
            <person name="Park S.-N."/>
            <person name="Lim Y.K."/>
            <person name="Roh H."/>
        </authorList>
    </citation>
    <scope>NUCLEOTIDE SEQUENCE [LARGE SCALE GENOMIC DNA]</scope>
    <source>
        <strain evidence="1 2">KCOM 1001</strain>
    </source>
</reference>
<evidence type="ECO:0000313" key="2">
    <source>
        <dbReference type="Proteomes" id="UP000197470"/>
    </source>
</evidence>
<dbReference type="AlphaFoldDB" id="A0A246EDB5"/>
<protein>
    <submittedName>
        <fullName evidence="1">Uncharacterized protein</fullName>
    </submittedName>
</protein>
<comment type="caution">
    <text evidence="1">The sequence shown here is derived from an EMBL/GenBank/DDBJ whole genome shotgun (WGS) entry which is preliminary data.</text>
</comment>
<sequence length="171" mass="21201">MKEYILNTFKIGMTEKEAKKYFSKEIKKMNIIEKKIYLRNERKYFKFLKILLKRNKKFILKIREYFKYEIANLFKREQKILKKEIRNINKFNFKFKNMHLKKKKYLEVFLKISYRDAFGYQGMYSVFFPNDKVYIEAISDYQYIIIFMNANKKGKITKIARNCKLFVELLY</sequence>
<name>A0A246EDB5_FUSNP</name>
<dbReference type="EMBL" id="NHRT01000001">
    <property type="protein sequence ID" value="OWP24614.1"/>
    <property type="molecule type" value="Genomic_DNA"/>
</dbReference>
<dbReference type="Proteomes" id="UP000197470">
    <property type="component" value="Unassembled WGS sequence"/>
</dbReference>
<evidence type="ECO:0000313" key="1">
    <source>
        <dbReference type="EMBL" id="OWP24614.1"/>
    </source>
</evidence>
<gene>
    <name evidence="1" type="ORF">CA839_00900</name>
</gene>
<organism evidence="1 2">
    <name type="scientific">Fusobacterium nucleatum subsp. polymorphum</name>
    <name type="common">Fusobacterium polymorphum</name>
    <dbReference type="NCBI Taxonomy" id="76857"/>
    <lineage>
        <taxon>Bacteria</taxon>
        <taxon>Fusobacteriati</taxon>
        <taxon>Fusobacteriota</taxon>
        <taxon>Fusobacteriia</taxon>
        <taxon>Fusobacteriales</taxon>
        <taxon>Fusobacteriaceae</taxon>
        <taxon>Fusobacterium</taxon>
    </lineage>
</organism>
<accession>A0A246EDB5</accession>
<proteinExistence type="predicted"/>